<sequence>MSRASSQAGMSKEAFWQSGFKGALLDLDGTLFRGRDVIDGAPAFVQALRSQGVQPVFFTNNSSRTPAQVVAFLRDLGIDAVVDEVATSAQAAAALIRQRVAVAGEPEKALVAFVGGPGLEEALRDEGLEPRRARADELRAEWVNEAAAVAVGLAPEVCYGDLALLARVAHRVGWMVLTNPDRRLPVEDGFMPGNGALGAFVQTASSAELVVTGKPDPSFVDYALRRFGLRREEVVIVGDNVETDVAAGRAAGLATVWVRSGIGGEVDPAHSPAWIVDSVASLLPGD</sequence>
<dbReference type="GO" id="GO:0016787">
    <property type="term" value="F:hydrolase activity"/>
    <property type="evidence" value="ECO:0007669"/>
    <property type="project" value="UniProtKB-KW"/>
</dbReference>
<accession>A0ABS0F6D9</accession>
<dbReference type="NCBIfam" id="TIGR01460">
    <property type="entry name" value="HAD-SF-IIA"/>
    <property type="match status" value="1"/>
</dbReference>
<dbReference type="EMBL" id="JADPKZ010000047">
    <property type="protein sequence ID" value="MBF8378811.1"/>
    <property type="molecule type" value="Genomic_DNA"/>
</dbReference>
<evidence type="ECO:0000313" key="1">
    <source>
        <dbReference type="EMBL" id="MBF8378811.1"/>
    </source>
</evidence>
<dbReference type="PANTHER" id="PTHR19288">
    <property type="entry name" value="4-NITROPHENYLPHOSPHATASE-RELATED"/>
    <property type="match status" value="1"/>
</dbReference>
<dbReference type="SUPFAM" id="SSF56784">
    <property type="entry name" value="HAD-like"/>
    <property type="match status" value="1"/>
</dbReference>
<dbReference type="Pfam" id="PF13344">
    <property type="entry name" value="Hydrolase_6"/>
    <property type="match status" value="1"/>
</dbReference>
<keyword evidence="1" id="KW-0378">Hydrolase</keyword>
<protein>
    <submittedName>
        <fullName evidence="1">HAD-IIA family hydrolase</fullName>
    </submittedName>
</protein>
<dbReference type="InterPro" id="IPR023214">
    <property type="entry name" value="HAD_sf"/>
</dbReference>
<dbReference type="Pfam" id="PF13242">
    <property type="entry name" value="Hydrolase_like"/>
    <property type="match status" value="1"/>
</dbReference>
<keyword evidence="2" id="KW-1185">Reference proteome</keyword>
<organism evidence="1 2">
    <name type="scientific">Alicyclobacillus mali</name>
    <name type="common">ex Roth et al. 2021</name>
    <dbReference type="NCBI Taxonomy" id="1123961"/>
    <lineage>
        <taxon>Bacteria</taxon>
        <taxon>Bacillati</taxon>
        <taxon>Bacillota</taxon>
        <taxon>Bacilli</taxon>
        <taxon>Bacillales</taxon>
        <taxon>Alicyclobacillaceae</taxon>
        <taxon>Alicyclobacillus</taxon>
    </lineage>
</organism>
<dbReference type="PANTHER" id="PTHR19288:SF46">
    <property type="entry name" value="HALOACID DEHALOGENASE-LIKE HYDROLASE DOMAIN-CONTAINING PROTEIN 2"/>
    <property type="match status" value="1"/>
</dbReference>
<dbReference type="Gene3D" id="3.40.50.1000">
    <property type="entry name" value="HAD superfamily/HAD-like"/>
    <property type="match status" value="2"/>
</dbReference>
<evidence type="ECO:0000313" key="2">
    <source>
        <dbReference type="Proteomes" id="UP000642910"/>
    </source>
</evidence>
<dbReference type="Proteomes" id="UP000642910">
    <property type="component" value="Unassembled WGS sequence"/>
</dbReference>
<proteinExistence type="predicted"/>
<dbReference type="RefSeq" id="WP_195868136.1">
    <property type="nucleotide sequence ID" value="NZ_JADPKZ010000047.1"/>
</dbReference>
<dbReference type="InterPro" id="IPR036412">
    <property type="entry name" value="HAD-like_sf"/>
</dbReference>
<comment type="caution">
    <text evidence="1">The sequence shown here is derived from an EMBL/GenBank/DDBJ whole genome shotgun (WGS) entry which is preliminary data.</text>
</comment>
<name>A0ABS0F6D9_9BACL</name>
<reference evidence="1 2" key="1">
    <citation type="submission" date="2020-11" db="EMBL/GenBank/DDBJ databases">
        <title>Genomic insight of Alicyclobacillus mali FL 18 reveals a new arsenic-resistant strain, with potential in environmental biotechnology.</title>
        <authorList>
            <person name="Fiorentino G."/>
            <person name="Gallo G."/>
            <person name="Aulitto M."/>
        </authorList>
    </citation>
    <scope>NUCLEOTIDE SEQUENCE [LARGE SCALE GENOMIC DNA]</scope>
    <source>
        <strain evidence="1 2">FL 18</strain>
    </source>
</reference>
<gene>
    <name evidence="1" type="ORF">IW967_13215</name>
</gene>
<dbReference type="InterPro" id="IPR006357">
    <property type="entry name" value="HAD-SF_hydro_IIA"/>
</dbReference>